<reference evidence="1 2" key="1">
    <citation type="submission" date="2016-12" db="EMBL/GenBank/DDBJ databases">
        <title>Domibacillus antri genome sequencing.</title>
        <authorList>
            <person name="Verma A."/>
            <person name="Krishnamurthi S."/>
        </authorList>
    </citation>
    <scope>NUCLEOTIDE SEQUENCE [LARGE SCALE GENOMIC DNA]</scope>
    <source>
        <strain evidence="1 2">XD80</strain>
    </source>
</reference>
<organism evidence="1 2">
    <name type="scientific">Domibacillus antri</name>
    <dbReference type="NCBI Taxonomy" id="1714264"/>
    <lineage>
        <taxon>Bacteria</taxon>
        <taxon>Bacillati</taxon>
        <taxon>Bacillota</taxon>
        <taxon>Bacilli</taxon>
        <taxon>Bacillales</taxon>
        <taxon>Bacillaceae</taxon>
        <taxon>Domibacillus</taxon>
    </lineage>
</organism>
<dbReference type="STRING" id="1714264.BTO30_12935"/>
<comment type="caution">
    <text evidence="1">The sequence shown here is derived from an EMBL/GenBank/DDBJ whole genome shotgun (WGS) entry which is preliminary data.</text>
</comment>
<dbReference type="AlphaFoldDB" id="A0A1Q8Q333"/>
<evidence type="ECO:0000313" key="2">
    <source>
        <dbReference type="Proteomes" id="UP000185568"/>
    </source>
</evidence>
<dbReference type="Proteomes" id="UP000185568">
    <property type="component" value="Unassembled WGS sequence"/>
</dbReference>
<sequence>MKRLKEYVGEPIHLDLTGKREVSGILIDFGSDVLVLCKQNEFLYLPLFHVREIRLLSKEEADFLTPPETTDTLPLADKLSLKEVLQTASKGSFVELNMTAGQPVHGSITNVMDDYVVFFSPVYQMMLMPIQHIKWLIPYPASSRPYGFDHSLSLVSSSAPKVYAATFADQIENVKGSFITLNIGEKECISGKFLHKDAHFITLMTVKEQKIHLNINHVKTVALL</sequence>
<proteinExistence type="predicted"/>
<name>A0A1Q8Q333_9BACI</name>
<gene>
    <name evidence="1" type="ORF">BTO30_12935</name>
</gene>
<dbReference type="EMBL" id="MSDU01000031">
    <property type="protein sequence ID" value="OLN21760.1"/>
    <property type="molecule type" value="Genomic_DNA"/>
</dbReference>
<accession>A0A1Q8Q333</accession>
<evidence type="ECO:0008006" key="3">
    <source>
        <dbReference type="Google" id="ProtNLM"/>
    </source>
</evidence>
<dbReference type="RefSeq" id="WP_075399144.1">
    <property type="nucleotide sequence ID" value="NZ_MSDU01000031.1"/>
</dbReference>
<evidence type="ECO:0000313" key="1">
    <source>
        <dbReference type="EMBL" id="OLN21760.1"/>
    </source>
</evidence>
<dbReference type="OrthoDB" id="2716151at2"/>
<keyword evidence="2" id="KW-1185">Reference proteome</keyword>
<protein>
    <recommendedName>
        <fullName evidence="3">DUF2642 domain-containing protein</fullName>
    </recommendedName>
</protein>